<accession>A0A4U5NZV5</accession>
<reference evidence="11 12" key="1">
    <citation type="journal article" date="2015" name="Genome Biol.">
        <title>Comparative genomics of Steinernema reveals deeply conserved gene regulatory networks.</title>
        <authorList>
            <person name="Dillman A.R."/>
            <person name="Macchietto M."/>
            <person name="Porter C.F."/>
            <person name="Rogers A."/>
            <person name="Williams B."/>
            <person name="Antoshechkin I."/>
            <person name="Lee M.M."/>
            <person name="Goodwin Z."/>
            <person name="Lu X."/>
            <person name="Lewis E.E."/>
            <person name="Goodrich-Blair H."/>
            <person name="Stock S.P."/>
            <person name="Adams B.J."/>
            <person name="Sternberg P.W."/>
            <person name="Mortazavi A."/>
        </authorList>
    </citation>
    <scope>NUCLEOTIDE SEQUENCE [LARGE SCALE GENOMIC DNA]</scope>
    <source>
        <strain evidence="11 12">ALL</strain>
    </source>
</reference>
<keyword evidence="5" id="KW-0812">Transmembrane</keyword>
<evidence type="ECO:0000256" key="4">
    <source>
        <dbReference type="ARBA" id="ARBA00022475"/>
    </source>
</evidence>
<dbReference type="PANTHER" id="PTHR14995:SF2">
    <property type="entry name" value="PROTEIN AMNIONLESS"/>
    <property type="match status" value="1"/>
</dbReference>
<gene>
    <name evidence="11" type="ORF">L596_013039</name>
</gene>
<dbReference type="GO" id="GO:0015031">
    <property type="term" value="P:protein transport"/>
    <property type="evidence" value="ECO:0007669"/>
    <property type="project" value="UniProtKB-KW"/>
</dbReference>
<dbReference type="InterPro" id="IPR026112">
    <property type="entry name" value="AMN"/>
</dbReference>
<protein>
    <recommendedName>
        <fullName evidence="2">Protein amnionless</fullName>
    </recommendedName>
</protein>
<evidence type="ECO:0000256" key="1">
    <source>
        <dbReference type="ARBA" id="ARBA00004251"/>
    </source>
</evidence>
<comment type="caution">
    <text evidence="11">The sequence shown here is derived from an EMBL/GenBank/DDBJ whole genome shotgun (WGS) entry which is preliminary data.</text>
</comment>
<dbReference type="EMBL" id="AZBU02000003">
    <property type="protein sequence ID" value="TKR88864.1"/>
    <property type="molecule type" value="Genomic_DNA"/>
</dbReference>
<proteinExistence type="predicted"/>
<keyword evidence="4" id="KW-1003">Cell membrane</keyword>
<evidence type="ECO:0000313" key="11">
    <source>
        <dbReference type="EMBL" id="TKR88864.1"/>
    </source>
</evidence>
<comment type="subcellular location">
    <subcellularLocation>
        <location evidence="1">Cell membrane</location>
        <topology evidence="1">Single-pass type I membrane protein</topology>
    </subcellularLocation>
</comment>
<evidence type="ECO:0000256" key="7">
    <source>
        <dbReference type="ARBA" id="ARBA00022927"/>
    </source>
</evidence>
<evidence type="ECO:0000256" key="5">
    <source>
        <dbReference type="ARBA" id="ARBA00022692"/>
    </source>
</evidence>
<dbReference type="STRING" id="34508.A0A4U5NZV5"/>
<dbReference type="AlphaFoldDB" id="A0A4U5NZV5"/>
<dbReference type="Pfam" id="PF14828">
    <property type="entry name" value="Amnionless"/>
    <property type="match status" value="1"/>
</dbReference>
<evidence type="ECO:0000313" key="12">
    <source>
        <dbReference type="Proteomes" id="UP000298663"/>
    </source>
</evidence>
<keyword evidence="12" id="KW-1185">Reference proteome</keyword>
<dbReference type="GO" id="GO:0030139">
    <property type="term" value="C:endocytic vesicle"/>
    <property type="evidence" value="ECO:0007669"/>
    <property type="project" value="TreeGrafter"/>
</dbReference>
<organism evidence="11 12">
    <name type="scientific">Steinernema carpocapsae</name>
    <name type="common">Entomopathogenic nematode</name>
    <dbReference type="NCBI Taxonomy" id="34508"/>
    <lineage>
        <taxon>Eukaryota</taxon>
        <taxon>Metazoa</taxon>
        <taxon>Ecdysozoa</taxon>
        <taxon>Nematoda</taxon>
        <taxon>Chromadorea</taxon>
        <taxon>Rhabditida</taxon>
        <taxon>Tylenchina</taxon>
        <taxon>Panagrolaimomorpha</taxon>
        <taxon>Strongyloidoidea</taxon>
        <taxon>Steinernematidae</taxon>
        <taxon>Steinernema</taxon>
    </lineage>
</organism>
<evidence type="ECO:0000256" key="3">
    <source>
        <dbReference type="ARBA" id="ARBA00022448"/>
    </source>
</evidence>
<name>A0A4U5NZV5_STECR</name>
<keyword evidence="6 10" id="KW-0732">Signal</keyword>
<evidence type="ECO:0000256" key="10">
    <source>
        <dbReference type="SAM" id="SignalP"/>
    </source>
</evidence>
<evidence type="ECO:0000256" key="8">
    <source>
        <dbReference type="ARBA" id="ARBA00022989"/>
    </source>
</evidence>
<keyword evidence="3" id="KW-0813">Transport</keyword>
<keyword evidence="8" id="KW-1133">Transmembrane helix</keyword>
<dbReference type="GO" id="GO:0016324">
    <property type="term" value="C:apical plasma membrane"/>
    <property type="evidence" value="ECO:0007669"/>
    <property type="project" value="TreeGrafter"/>
</dbReference>
<keyword evidence="7" id="KW-0653">Protein transport</keyword>
<dbReference type="Proteomes" id="UP000298663">
    <property type="component" value="Unassembled WGS sequence"/>
</dbReference>
<feature type="signal peptide" evidence="10">
    <location>
        <begin position="1"/>
        <end position="20"/>
    </location>
</feature>
<feature type="chain" id="PRO_5020345114" description="Protein amnionless" evidence="10">
    <location>
        <begin position="21"/>
        <end position="173"/>
    </location>
</feature>
<evidence type="ECO:0000256" key="2">
    <source>
        <dbReference type="ARBA" id="ARBA00021200"/>
    </source>
</evidence>
<dbReference type="GO" id="GO:0006898">
    <property type="term" value="P:receptor-mediated endocytosis"/>
    <property type="evidence" value="ECO:0007669"/>
    <property type="project" value="TreeGrafter"/>
</dbReference>
<dbReference type="PANTHER" id="PTHR14995">
    <property type="entry name" value="AMNIONLESS"/>
    <property type="match status" value="1"/>
</dbReference>
<reference evidence="11 12" key="2">
    <citation type="journal article" date="2019" name="G3 (Bethesda)">
        <title>Hybrid Assembly of the Genome of the Entomopathogenic Nematode Steinernema carpocapsae Identifies the X-Chromosome.</title>
        <authorList>
            <person name="Serra L."/>
            <person name="Macchietto M."/>
            <person name="Macias-Munoz A."/>
            <person name="McGill C.J."/>
            <person name="Rodriguez I.M."/>
            <person name="Rodriguez B."/>
            <person name="Murad R."/>
            <person name="Mortazavi A."/>
        </authorList>
    </citation>
    <scope>NUCLEOTIDE SEQUENCE [LARGE SCALE GENOMIC DNA]</scope>
    <source>
        <strain evidence="11 12">ALL</strain>
    </source>
</reference>
<evidence type="ECO:0000256" key="6">
    <source>
        <dbReference type="ARBA" id="ARBA00022729"/>
    </source>
</evidence>
<sequence>MTSPLTHIFLFLLIPNLSQALSEVFVFKPHNNLEYADNWFNVPCEDDDAKFDAQKIVITMLSQSLKTNMIDLPNDGVIFLDEQAQLGIKGDFQCNKRKSPEDASFHGQVTTSNYYDYRNWKPQFNYSWPRLHAQMVPGSQDTAFFDKTKPVRIEINQIIKVGELFFGDVVSLS</sequence>
<evidence type="ECO:0000256" key="9">
    <source>
        <dbReference type="ARBA" id="ARBA00023136"/>
    </source>
</evidence>
<keyword evidence="9" id="KW-0472">Membrane</keyword>
<dbReference type="OrthoDB" id="1898221at2759"/>